<dbReference type="STRING" id="454130.A0A0U5GMZ7"/>
<evidence type="ECO:0000256" key="6">
    <source>
        <dbReference type="ARBA" id="ARBA00022989"/>
    </source>
</evidence>
<feature type="domain" description="Membrane insertase YidC/Oxa/ALB C-terminal" evidence="12">
    <location>
        <begin position="142"/>
        <end position="337"/>
    </location>
</feature>
<dbReference type="CDD" id="cd20069">
    <property type="entry name" value="5TM_Oxa1-like"/>
    <property type="match status" value="1"/>
</dbReference>
<evidence type="ECO:0000256" key="10">
    <source>
        <dbReference type="SAM" id="MobiDB-lite"/>
    </source>
</evidence>
<evidence type="ECO:0000256" key="1">
    <source>
        <dbReference type="ARBA" id="ARBA00004448"/>
    </source>
</evidence>
<evidence type="ECO:0000313" key="13">
    <source>
        <dbReference type="EMBL" id="CEN60238.1"/>
    </source>
</evidence>
<evidence type="ECO:0000256" key="11">
    <source>
        <dbReference type="SAM" id="Phobius"/>
    </source>
</evidence>
<keyword evidence="5" id="KW-0809">Transit peptide</keyword>
<evidence type="ECO:0000256" key="3">
    <source>
        <dbReference type="ARBA" id="ARBA00022692"/>
    </source>
</evidence>
<sequence length="505" mass="55765">MLGRHGLTGRIARQQFAAFAQPSRSMSSFRPQISRLPVRSGKTLSGTATWRTSMPSISGAATIRFNSTSSATASGAVPDASAAANSGSNVPGADQFDVDFDISSIPERIGYLKDLGLDFGWGPTSVMQFVVEHLHIWGGLPWIGSIIATGALVRFALLPLFYRAIDQGTKTGNIRHITGPIRAEMVRNLQEGKQAEGIRLRAELAKINKEHGIQTSAMLMPLFSQVFFGYGMFRLIRNMASMPVPGLAMEQFLWITDLTAHDPFFILPVVAATLQYLTIKKGGEFGNVDANMAGLQQAMRYVMPGLALLFTATLPAALQLYFAVTAVIGYTQSLAFNNVAVRQAIGMALPSKYTTKPPPGTPETEQSRHLRTLVEAAEGLQAEHQRRAVEADKQAQKAQMSVIDRALLSAKESKDKLVRETTDKVNEMTGRGPKKNADGTVAPPDRLSEKDRKLAEDYEKRRREEDEWKREELNHARREAHLQAMERQREQARTAWQRSKTKTKA</sequence>
<gene>
    <name evidence="13" type="ORF">ASPCAL02679</name>
</gene>
<dbReference type="GO" id="GO:0032977">
    <property type="term" value="F:membrane insertase activity"/>
    <property type="evidence" value="ECO:0007669"/>
    <property type="project" value="InterPro"/>
</dbReference>
<protein>
    <recommendedName>
        <fullName evidence="12">Membrane insertase YidC/Oxa/ALB C-terminal domain-containing protein</fullName>
    </recommendedName>
</protein>
<evidence type="ECO:0000259" key="12">
    <source>
        <dbReference type="Pfam" id="PF02096"/>
    </source>
</evidence>
<dbReference type="GO" id="GO:0005743">
    <property type="term" value="C:mitochondrial inner membrane"/>
    <property type="evidence" value="ECO:0007669"/>
    <property type="project" value="UniProtKB-SubCell"/>
</dbReference>
<proteinExistence type="inferred from homology"/>
<evidence type="ECO:0000256" key="2">
    <source>
        <dbReference type="ARBA" id="ARBA00009877"/>
    </source>
</evidence>
<accession>A0A0U5GMZ7</accession>
<dbReference type="InterPro" id="IPR028055">
    <property type="entry name" value="YidC/Oxa/ALB_C"/>
</dbReference>
<dbReference type="Proteomes" id="UP000054771">
    <property type="component" value="Unassembled WGS sequence"/>
</dbReference>
<evidence type="ECO:0000256" key="7">
    <source>
        <dbReference type="ARBA" id="ARBA00023128"/>
    </source>
</evidence>
<organism evidence="13 14">
    <name type="scientific">Aspergillus calidoustus</name>
    <dbReference type="NCBI Taxonomy" id="454130"/>
    <lineage>
        <taxon>Eukaryota</taxon>
        <taxon>Fungi</taxon>
        <taxon>Dikarya</taxon>
        <taxon>Ascomycota</taxon>
        <taxon>Pezizomycotina</taxon>
        <taxon>Eurotiomycetes</taxon>
        <taxon>Eurotiomycetidae</taxon>
        <taxon>Eurotiales</taxon>
        <taxon>Aspergillaceae</taxon>
        <taxon>Aspergillus</taxon>
        <taxon>Aspergillus subgen. Nidulantes</taxon>
    </lineage>
</organism>
<dbReference type="EMBL" id="CDMC01000002">
    <property type="protein sequence ID" value="CEN60238.1"/>
    <property type="molecule type" value="Genomic_DNA"/>
</dbReference>
<evidence type="ECO:0000256" key="4">
    <source>
        <dbReference type="ARBA" id="ARBA00022792"/>
    </source>
</evidence>
<keyword evidence="4" id="KW-0999">Mitochondrion inner membrane</keyword>
<comment type="similarity">
    <text evidence="2 9">Belongs to the OXA1/ALB3/YidC family.</text>
</comment>
<reference evidence="14" key="1">
    <citation type="journal article" date="2016" name="Genome Announc.">
        <title>Draft genome sequences of fungus Aspergillus calidoustus.</title>
        <authorList>
            <person name="Horn F."/>
            <person name="Linde J."/>
            <person name="Mattern D.J."/>
            <person name="Walther G."/>
            <person name="Guthke R."/>
            <person name="Scherlach K."/>
            <person name="Martin K."/>
            <person name="Brakhage A.A."/>
            <person name="Petzke L."/>
            <person name="Valiante V."/>
        </authorList>
    </citation>
    <scope>NUCLEOTIDE SEQUENCE [LARGE SCALE GENOMIC DNA]</scope>
    <source>
        <strain evidence="14">SF006504</strain>
    </source>
</reference>
<dbReference type="GO" id="GO:0032979">
    <property type="term" value="P:protein insertion into mitochondrial inner membrane from matrix"/>
    <property type="evidence" value="ECO:0007669"/>
    <property type="project" value="TreeGrafter"/>
</dbReference>
<name>A0A0U5GMZ7_ASPCI</name>
<evidence type="ECO:0000256" key="8">
    <source>
        <dbReference type="ARBA" id="ARBA00023136"/>
    </source>
</evidence>
<feature type="transmembrane region" description="Helical" evidence="11">
    <location>
        <begin position="306"/>
        <end position="330"/>
    </location>
</feature>
<dbReference type="OMA" id="PLGFGCY"/>
<keyword evidence="14" id="KW-1185">Reference proteome</keyword>
<keyword evidence="7" id="KW-0496">Mitochondrion</keyword>
<keyword evidence="6 11" id="KW-1133">Transmembrane helix</keyword>
<feature type="compositionally biased region" description="Basic and acidic residues" evidence="10">
    <location>
        <begin position="446"/>
        <end position="492"/>
    </location>
</feature>
<feature type="compositionally biased region" description="Basic and acidic residues" evidence="10">
    <location>
        <begin position="414"/>
        <end position="426"/>
    </location>
</feature>
<dbReference type="InterPro" id="IPR001708">
    <property type="entry name" value="YidC/ALB3/OXA1/COX18"/>
</dbReference>
<feature type="transmembrane region" description="Helical" evidence="11">
    <location>
        <begin position="142"/>
        <end position="162"/>
    </location>
</feature>
<dbReference type="AlphaFoldDB" id="A0A0U5GMZ7"/>
<evidence type="ECO:0000313" key="14">
    <source>
        <dbReference type="Proteomes" id="UP000054771"/>
    </source>
</evidence>
<dbReference type="OrthoDB" id="2148490at2759"/>
<comment type="subcellular location">
    <subcellularLocation>
        <location evidence="9">Membrane</location>
        <topology evidence="9">Multi-pass membrane protein</topology>
    </subcellularLocation>
    <subcellularLocation>
        <location evidence="1">Mitochondrion inner membrane</location>
        <topology evidence="1">Multi-pass membrane protein</topology>
    </subcellularLocation>
</comment>
<dbReference type="Pfam" id="PF02096">
    <property type="entry name" value="60KD_IMP"/>
    <property type="match status" value="1"/>
</dbReference>
<evidence type="ECO:0000256" key="9">
    <source>
        <dbReference type="RuleBase" id="RU003945"/>
    </source>
</evidence>
<dbReference type="PANTHER" id="PTHR12428">
    <property type="entry name" value="OXA1"/>
    <property type="match status" value="1"/>
</dbReference>
<keyword evidence="3 9" id="KW-0812">Transmembrane</keyword>
<keyword evidence="8 11" id="KW-0472">Membrane</keyword>
<feature type="region of interest" description="Disordered" evidence="10">
    <location>
        <begin position="414"/>
        <end position="505"/>
    </location>
</feature>
<dbReference type="PANTHER" id="PTHR12428:SF66">
    <property type="entry name" value="MITOCHONDRIAL INNER MEMBRANE PROTEIN OXA1L"/>
    <property type="match status" value="1"/>
</dbReference>
<evidence type="ECO:0000256" key="5">
    <source>
        <dbReference type="ARBA" id="ARBA00022946"/>
    </source>
</evidence>